<dbReference type="InterPro" id="IPR005135">
    <property type="entry name" value="Endo/exonuclease/phosphatase"/>
</dbReference>
<dbReference type="OrthoDB" id="415822at2759"/>
<sequence length="121" mass="13660">MPGAGICFFVEILPATAKKQKLYVLNVYSAPRLYRNVGFWLQMAHQVSHGHSLVIVGDFGAPHPAWRYPQPTRKSQQVFDTLQQLNLSILTDPAHPTRQGNRVQRNTTPDLSIVKNVNRAQ</sequence>
<evidence type="ECO:0000259" key="1">
    <source>
        <dbReference type="Pfam" id="PF14529"/>
    </source>
</evidence>
<proteinExistence type="predicted"/>
<reference evidence="2 3" key="1">
    <citation type="journal article" date="2020" name="Cell">
        <title>Large-Scale Comparative Analyses of Tick Genomes Elucidate Their Genetic Diversity and Vector Capacities.</title>
        <authorList>
            <consortium name="Tick Genome and Microbiome Consortium (TIGMIC)"/>
            <person name="Jia N."/>
            <person name="Wang J."/>
            <person name="Shi W."/>
            <person name="Du L."/>
            <person name="Sun Y."/>
            <person name="Zhan W."/>
            <person name="Jiang J.F."/>
            <person name="Wang Q."/>
            <person name="Zhang B."/>
            <person name="Ji P."/>
            <person name="Bell-Sakyi L."/>
            <person name="Cui X.M."/>
            <person name="Yuan T.T."/>
            <person name="Jiang B.G."/>
            <person name="Yang W.F."/>
            <person name="Lam T.T."/>
            <person name="Chang Q.C."/>
            <person name="Ding S.J."/>
            <person name="Wang X.J."/>
            <person name="Zhu J.G."/>
            <person name="Ruan X.D."/>
            <person name="Zhao L."/>
            <person name="Wei J.T."/>
            <person name="Ye R.Z."/>
            <person name="Que T.C."/>
            <person name="Du C.H."/>
            <person name="Zhou Y.H."/>
            <person name="Cheng J.X."/>
            <person name="Dai P.F."/>
            <person name="Guo W.B."/>
            <person name="Han X.H."/>
            <person name="Huang E.J."/>
            <person name="Li L.F."/>
            <person name="Wei W."/>
            <person name="Gao Y.C."/>
            <person name="Liu J.Z."/>
            <person name="Shao H.Z."/>
            <person name="Wang X."/>
            <person name="Wang C.C."/>
            <person name="Yang T.C."/>
            <person name="Huo Q.B."/>
            <person name="Li W."/>
            <person name="Chen H.Y."/>
            <person name="Chen S.E."/>
            <person name="Zhou L.G."/>
            <person name="Ni X.B."/>
            <person name="Tian J.H."/>
            <person name="Sheng Y."/>
            <person name="Liu T."/>
            <person name="Pan Y.S."/>
            <person name="Xia L.Y."/>
            <person name="Li J."/>
            <person name="Zhao F."/>
            <person name="Cao W.C."/>
        </authorList>
    </citation>
    <scope>NUCLEOTIDE SEQUENCE [LARGE SCALE GENOMIC DNA]</scope>
    <source>
        <strain evidence="2">HaeL-2018</strain>
    </source>
</reference>
<dbReference type="GO" id="GO:0003824">
    <property type="term" value="F:catalytic activity"/>
    <property type="evidence" value="ECO:0007669"/>
    <property type="project" value="InterPro"/>
</dbReference>
<evidence type="ECO:0000313" key="2">
    <source>
        <dbReference type="EMBL" id="KAH9367604.1"/>
    </source>
</evidence>
<gene>
    <name evidence="2" type="ORF">HPB48_009975</name>
</gene>
<accession>A0A9J6FZU7</accession>
<protein>
    <recommendedName>
        <fullName evidence="1">Endonuclease/exonuclease/phosphatase domain-containing protein</fullName>
    </recommendedName>
</protein>
<comment type="caution">
    <text evidence="2">The sequence shown here is derived from an EMBL/GenBank/DDBJ whole genome shotgun (WGS) entry which is preliminary data.</text>
</comment>
<dbReference type="OMA" id="ICFFVEI"/>
<dbReference type="SUPFAM" id="SSF56219">
    <property type="entry name" value="DNase I-like"/>
    <property type="match status" value="1"/>
</dbReference>
<keyword evidence="3" id="KW-1185">Reference proteome</keyword>
<evidence type="ECO:0000313" key="3">
    <source>
        <dbReference type="Proteomes" id="UP000821853"/>
    </source>
</evidence>
<name>A0A9J6FZU7_HAELO</name>
<dbReference type="VEuPathDB" id="VectorBase:HLOH_051371"/>
<dbReference type="InterPro" id="IPR036691">
    <property type="entry name" value="Endo/exonu/phosph_ase_sf"/>
</dbReference>
<dbReference type="AlphaFoldDB" id="A0A9J6FZU7"/>
<dbReference type="Pfam" id="PF14529">
    <property type="entry name" value="Exo_endo_phos_2"/>
    <property type="match status" value="1"/>
</dbReference>
<feature type="domain" description="Endonuclease/exonuclease/phosphatase" evidence="1">
    <location>
        <begin position="23"/>
        <end position="118"/>
    </location>
</feature>
<dbReference type="Gene3D" id="3.60.10.10">
    <property type="entry name" value="Endonuclease/exonuclease/phosphatase"/>
    <property type="match status" value="1"/>
</dbReference>
<dbReference type="Proteomes" id="UP000821853">
    <property type="component" value="Chromosome 2"/>
</dbReference>
<dbReference type="EMBL" id="JABSTR010000004">
    <property type="protein sequence ID" value="KAH9367604.1"/>
    <property type="molecule type" value="Genomic_DNA"/>
</dbReference>
<organism evidence="2 3">
    <name type="scientific">Haemaphysalis longicornis</name>
    <name type="common">Bush tick</name>
    <dbReference type="NCBI Taxonomy" id="44386"/>
    <lineage>
        <taxon>Eukaryota</taxon>
        <taxon>Metazoa</taxon>
        <taxon>Ecdysozoa</taxon>
        <taxon>Arthropoda</taxon>
        <taxon>Chelicerata</taxon>
        <taxon>Arachnida</taxon>
        <taxon>Acari</taxon>
        <taxon>Parasitiformes</taxon>
        <taxon>Ixodida</taxon>
        <taxon>Ixodoidea</taxon>
        <taxon>Ixodidae</taxon>
        <taxon>Haemaphysalinae</taxon>
        <taxon>Haemaphysalis</taxon>
    </lineage>
</organism>